<keyword evidence="2" id="KW-1185">Reference proteome</keyword>
<dbReference type="EMBL" id="KJ528544">
    <property type="protein sequence ID" value="AHZ10875.1"/>
    <property type="molecule type" value="Genomic_DNA"/>
</dbReference>
<name>A0A024B353_9CAUD</name>
<reference evidence="1 2" key="1">
    <citation type="journal article" date="2014" name="Gene">
        <title>Comparative genomic analysis of Lactococcus garvieae phage WP-2, a new member of Picovirinae subfamily of Podoviridae.</title>
        <authorList>
            <person name="Ghasemi S.M."/>
            <person name="Bouzari M."/>
            <person name="Yoon B.H."/>
            <person name="Chang H.I."/>
        </authorList>
    </citation>
    <scope>NUCLEOTIDE SEQUENCE [LARGE SCALE GENOMIC DNA]</scope>
    <source>
        <strain evidence="1">WP-2</strain>
    </source>
</reference>
<evidence type="ECO:0000313" key="1">
    <source>
        <dbReference type="EMBL" id="AHZ10875.1"/>
    </source>
</evidence>
<dbReference type="RefSeq" id="YP_009032580.1">
    <property type="nucleotide sequence ID" value="NC_024149.1"/>
</dbReference>
<gene>
    <name evidence="1" type="ORF">WP2_03</name>
</gene>
<dbReference type="GeneID" id="19488286"/>
<protein>
    <submittedName>
        <fullName evidence="1">Uncharacterized protein</fullName>
    </submittedName>
</protein>
<organism evidence="1 2">
    <name type="scientific">Lactococcus phage WP-2</name>
    <dbReference type="NCBI Taxonomy" id="1486423"/>
    <lineage>
        <taxon>Viruses</taxon>
        <taxon>Duplodnaviria</taxon>
        <taxon>Heunggongvirae</taxon>
        <taxon>Uroviricota</taxon>
        <taxon>Caudoviricetes</taxon>
        <taxon>Rountreeviridae</taxon>
        <taxon>Negarvirus</taxon>
        <taxon>Negarvirus WP2</taxon>
    </lineage>
</organism>
<dbReference type="Proteomes" id="UP000026904">
    <property type="component" value="Segment"/>
</dbReference>
<dbReference type="KEGG" id="vg:19488286"/>
<proteinExistence type="predicted"/>
<sequence>MKELLELIEKNKAFYQQLHHDNQVVKFSLNNASDSLKSKYVVLEMQLGQVLQTLDEVVEILEEPTEKD</sequence>
<accession>A0A024B353</accession>
<evidence type="ECO:0000313" key="2">
    <source>
        <dbReference type="Proteomes" id="UP000026904"/>
    </source>
</evidence>